<organism evidence="2 3">
    <name type="scientific">Cirrhinus mrigala</name>
    <name type="common">Mrigala</name>
    <dbReference type="NCBI Taxonomy" id="683832"/>
    <lineage>
        <taxon>Eukaryota</taxon>
        <taxon>Metazoa</taxon>
        <taxon>Chordata</taxon>
        <taxon>Craniata</taxon>
        <taxon>Vertebrata</taxon>
        <taxon>Euteleostomi</taxon>
        <taxon>Actinopterygii</taxon>
        <taxon>Neopterygii</taxon>
        <taxon>Teleostei</taxon>
        <taxon>Ostariophysi</taxon>
        <taxon>Cypriniformes</taxon>
        <taxon>Cyprinidae</taxon>
        <taxon>Labeoninae</taxon>
        <taxon>Labeonini</taxon>
        <taxon>Cirrhinus</taxon>
    </lineage>
</organism>
<comment type="caution">
    <text evidence="2">The sequence shown here is derived from an EMBL/GenBank/DDBJ whole genome shotgun (WGS) entry which is preliminary data.</text>
</comment>
<gene>
    <name evidence="2" type="ORF">M9458_017354</name>
</gene>
<dbReference type="InterPro" id="IPR026307">
    <property type="entry name" value="TMEM132"/>
</dbReference>
<dbReference type="EMBL" id="JAMKFB020000008">
    <property type="protein sequence ID" value="KAL0185684.1"/>
    <property type="molecule type" value="Genomic_DNA"/>
</dbReference>
<name>A0ABD0QHU1_CIRMR</name>
<sequence>KSGWSSEEERKGRGCMLQFQHALVRVLTHFVAEQSDPREPQAFFLGSDWQVDVTRLVRYFLKVEDTNIARLQGGRVLSGQDVGTTSIKVLSPLSDSILAEKTVKVVDDRVTITELGLHLQLSTGSNRVISATATTQE</sequence>
<dbReference type="PANTHER" id="PTHR13388">
    <property type="entry name" value="DETONATOR, ISOFORM E"/>
    <property type="match status" value="1"/>
</dbReference>
<dbReference type="Pfam" id="PF23486">
    <property type="entry name" value="Ig_TMEM132_5th"/>
    <property type="match status" value="1"/>
</dbReference>
<evidence type="ECO:0000259" key="1">
    <source>
        <dbReference type="Pfam" id="PF23486"/>
    </source>
</evidence>
<evidence type="ECO:0000313" key="3">
    <source>
        <dbReference type="Proteomes" id="UP001529510"/>
    </source>
</evidence>
<feature type="domain" description="Transmembrane protein TMEM132 fifth" evidence="1">
    <location>
        <begin position="6"/>
        <end position="110"/>
    </location>
</feature>
<dbReference type="Proteomes" id="UP001529510">
    <property type="component" value="Unassembled WGS sequence"/>
</dbReference>
<protein>
    <recommendedName>
        <fullName evidence="1">Transmembrane protein TMEM132 fifth domain-containing protein</fullName>
    </recommendedName>
</protein>
<evidence type="ECO:0000313" key="2">
    <source>
        <dbReference type="EMBL" id="KAL0185684.1"/>
    </source>
</evidence>
<dbReference type="AlphaFoldDB" id="A0ABD0QHU1"/>
<keyword evidence="3" id="KW-1185">Reference proteome</keyword>
<feature type="non-terminal residue" evidence="2">
    <location>
        <position position="137"/>
    </location>
</feature>
<reference evidence="2 3" key="1">
    <citation type="submission" date="2024-05" db="EMBL/GenBank/DDBJ databases">
        <title>Genome sequencing and assembly of Indian major carp, Cirrhinus mrigala (Hamilton, 1822).</title>
        <authorList>
            <person name="Mohindra V."/>
            <person name="Chowdhury L.M."/>
            <person name="Lal K."/>
            <person name="Jena J.K."/>
        </authorList>
    </citation>
    <scope>NUCLEOTIDE SEQUENCE [LARGE SCALE GENOMIC DNA]</scope>
    <source>
        <strain evidence="2">CM1030</strain>
        <tissue evidence="2">Blood</tissue>
    </source>
</reference>
<dbReference type="PANTHER" id="PTHR13388:SF23">
    <property type="entry name" value="TRANSMEMBRANE PROTEIN 132C"/>
    <property type="match status" value="1"/>
</dbReference>
<feature type="non-terminal residue" evidence="2">
    <location>
        <position position="1"/>
    </location>
</feature>
<dbReference type="InterPro" id="IPR055423">
    <property type="entry name" value="Ig_TMEM132_5th"/>
</dbReference>
<proteinExistence type="predicted"/>
<accession>A0ABD0QHU1</accession>